<dbReference type="Gene3D" id="3.10.310.10">
    <property type="entry name" value="Diaminopimelate Epimerase, Chain A, domain 1"/>
    <property type="match status" value="1"/>
</dbReference>
<keyword evidence="12" id="KW-1185">Reference proteome</keyword>
<gene>
    <name evidence="11" type="ORF">AB675_11036</name>
</gene>
<dbReference type="PANTHER" id="PTHR31313:SF86">
    <property type="entry name" value="ZN(2)-C6 FUNGAL-TYPE DOMAIN-CONTAINING PROTEIN"/>
    <property type="match status" value="1"/>
</dbReference>
<proteinExistence type="inferred from homology"/>
<dbReference type="SMART" id="SM00906">
    <property type="entry name" value="Fungal_trans"/>
    <property type="match status" value="1"/>
</dbReference>
<comment type="similarity">
    <text evidence="1">Belongs to the PrpF family.</text>
</comment>
<evidence type="ECO:0000256" key="3">
    <source>
        <dbReference type="ARBA" id="ARBA00022833"/>
    </source>
</evidence>
<dbReference type="InterPro" id="IPR007400">
    <property type="entry name" value="PrpF-like"/>
</dbReference>
<keyword evidence="5" id="KW-0238">DNA-binding</keyword>
<keyword evidence="2" id="KW-0479">Metal-binding</keyword>
<protein>
    <submittedName>
        <fullName evidence="11">Nitrogen assimilation transcription factor nirA</fullName>
    </submittedName>
</protein>
<dbReference type="EMBL" id="LFJN01000058">
    <property type="protein sequence ID" value="KPI34520.1"/>
    <property type="molecule type" value="Genomic_DNA"/>
</dbReference>
<dbReference type="InterPro" id="IPR007219">
    <property type="entry name" value="XnlR_reg_dom"/>
</dbReference>
<dbReference type="AlphaFoldDB" id="A0A0N1H2H5"/>
<evidence type="ECO:0000313" key="12">
    <source>
        <dbReference type="Proteomes" id="UP000038010"/>
    </source>
</evidence>
<keyword evidence="4" id="KW-0805">Transcription regulation</keyword>
<dbReference type="GO" id="GO:0008270">
    <property type="term" value="F:zinc ion binding"/>
    <property type="evidence" value="ECO:0007669"/>
    <property type="project" value="InterPro"/>
</dbReference>
<evidence type="ECO:0000256" key="6">
    <source>
        <dbReference type="ARBA" id="ARBA00023163"/>
    </source>
</evidence>
<accession>A0A0N1H2H5</accession>
<organism evidence="11 12">
    <name type="scientific">Cyphellophora attinorum</name>
    <dbReference type="NCBI Taxonomy" id="1664694"/>
    <lineage>
        <taxon>Eukaryota</taxon>
        <taxon>Fungi</taxon>
        <taxon>Dikarya</taxon>
        <taxon>Ascomycota</taxon>
        <taxon>Pezizomycotina</taxon>
        <taxon>Eurotiomycetes</taxon>
        <taxon>Chaetothyriomycetidae</taxon>
        <taxon>Chaetothyriales</taxon>
        <taxon>Cyphellophoraceae</taxon>
        <taxon>Cyphellophora</taxon>
    </lineage>
</organism>
<evidence type="ECO:0000256" key="9">
    <source>
        <dbReference type="SAM" id="MobiDB-lite"/>
    </source>
</evidence>
<dbReference type="Pfam" id="PF04082">
    <property type="entry name" value="Fungal_trans"/>
    <property type="match status" value="1"/>
</dbReference>
<dbReference type="GO" id="GO:0016853">
    <property type="term" value="F:isomerase activity"/>
    <property type="evidence" value="ECO:0007669"/>
    <property type="project" value="UniProtKB-KW"/>
</dbReference>
<dbReference type="STRING" id="1664694.A0A0N1H2H5"/>
<dbReference type="InterPro" id="IPR051615">
    <property type="entry name" value="Transcr_Regulatory_Elem"/>
</dbReference>
<keyword evidence="3" id="KW-0862">Zinc</keyword>
<evidence type="ECO:0000256" key="1">
    <source>
        <dbReference type="ARBA" id="ARBA00007673"/>
    </source>
</evidence>
<dbReference type="SUPFAM" id="SSF54506">
    <property type="entry name" value="Diaminopimelate epimerase-like"/>
    <property type="match status" value="1"/>
</dbReference>
<evidence type="ECO:0000259" key="10">
    <source>
        <dbReference type="SMART" id="SM00906"/>
    </source>
</evidence>
<keyword evidence="6" id="KW-0804">Transcription</keyword>
<evidence type="ECO:0000256" key="5">
    <source>
        <dbReference type="ARBA" id="ARBA00023125"/>
    </source>
</evidence>
<keyword evidence="8" id="KW-0539">Nucleus</keyword>
<dbReference type="GO" id="GO:0006351">
    <property type="term" value="P:DNA-templated transcription"/>
    <property type="evidence" value="ECO:0007669"/>
    <property type="project" value="InterPro"/>
</dbReference>
<dbReference type="VEuPathDB" id="FungiDB:AB675_11036"/>
<evidence type="ECO:0000256" key="8">
    <source>
        <dbReference type="ARBA" id="ARBA00023242"/>
    </source>
</evidence>
<name>A0A0N1H2H5_9EURO</name>
<dbReference type="Proteomes" id="UP000038010">
    <property type="component" value="Unassembled WGS sequence"/>
</dbReference>
<evidence type="ECO:0000256" key="7">
    <source>
        <dbReference type="ARBA" id="ARBA00023235"/>
    </source>
</evidence>
<evidence type="ECO:0000313" key="11">
    <source>
        <dbReference type="EMBL" id="KPI34520.1"/>
    </source>
</evidence>
<evidence type="ECO:0000256" key="4">
    <source>
        <dbReference type="ARBA" id="ARBA00023015"/>
    </source>
</evidence>
<comment type="caution">
    <text evidence="11">The sequence shown here is derived from an EMBL/GenBank/DDBJ whole genome shotgun (WGS) entry which is preliminary data.</text>
</comment>
<reference evidence="11 12" key="1">
    <citation type="submission" date="2015-06" db="EMBL/GenBank/DDBJ databases">
        <title>Draft genome of the ant-associated black yeast Phialophora attae CBS 131958.</title>
        <authorList>
            <person name="Moreno L.F."/>
            <person name="Stielow B.J."/>
            <person name="de Hoog S."/>
            <person name="Vicente V.A."/>
            <person name="Weiss V.A."/>
            <person name="de Vries M."/>
            <person name="Cruz L.M."/>
            <person name="Souza E.M."/>
        </authorList>
    </citation>
    <scope>NUCLEOTIDE SEQUENCE [LARGE SCALE GENOMIC DNA]</scope>
    <source>
        <strain evidence="11 12">CBS 131958</strain>
    </source>
</reference>
<dbReference type="CDD" id="cd12148">
    <property type="entry name" value="fungal_TF_MHR"/>
    <property type="match status" value="1"/>
</dbReference>
<evidence type="ECO:0000256" key="2">
    <source>
        <dbReference type="ARBA" id="ARBA00022723"/>
    </source>
</evidence>
<keyword evidence="7" id="KW-0413">Isomerase</keyword>
<dbReference type="OrthoDB" id="4161332at2759"/>
<feature type="domain" description="Xylanolytic transcriptional activator regulatory" evidence="10">
    <location>
        <begin position="335"/>
        <end position="410"/>
    </location>
</feature>
<dbReference type="GeneID" id="28731730"/>
<feature type="region of interest" description="Disordered" evidence="9">
    <location>
        <begin position="144"/>
        <end position="171"/>
    </location>
</feature>
<dbReference type="PANTHER" id="PTHR31313">
    <property type="entry name" value="TY1 ENHANCER ACTIVATOR"/>
    <property type="match status" value="1"/>
</dbReference>
<sequence>MSPEGSMTGKLFPAGERTSSIHITEPRNGVAPFEVQASLVDAANPFIIVDSTSLPLGLEADSSIYLDLVEDIRRAGAVQMGLATDTAHAAATRGTPKIAFVSPGEAPMPGKQSSDVRVAAMSMGKAHPMPYAARQATQRVRALMTPPDSEGSDDETSTLTSSRKEQANGETIWLQHPSGQIKVVVKLQRDENEKGLIAEAAQQKQMERVNYHQGKLDFDGVDPELGMHLLDLHWNRQHHSYLITYRPVFMRDMACGGPYFSALLLNAIYFSASKFSPRLEVRRDPDDVRTAGYRYRMRVKELLGSALDSSNITTIQALLMMAQSLFALGDERSAAWLYAGIAFRMLIDLGMHADTLALQDYKRPSDEDLEVRRRVFWGAFVVDKMQSLYQGRPVSLQQSDSRVPISFLDTYEEYEDWKPFAYEPHAMQTYAGCPAYSVSTFTGLCQLSVIMNSILNDIYAEASFDKTPEELSKLQKTLDARLASWYDQLPHHLKIAPAEIPAVIPPPHVLSLMAMYNVILILLHRPFVSDGHLHSNARSITVNSLLVCVKAATAIVHILRLYHEAYSVRRAPYLISYATYVSATIHVRIAAKRQKSSDAHKSLATCLEVFRVNQESNWAARRAQNIVEGLAKKLKIELPDTGGALALSRNGSDAATAQINSAQTPAYQYPHPQDQEQTKPPEENNYFVSDVDWQQGFSPNMDVDGIIQSFARQQDPQHPGTLQYAVPNGMDGSGLLQHQSYLGDDSVGHNGHRSEQQVGDAFSASWTIPTDVPLDDMLFGFNSSTLDGFSMAYDYGQGQS</sequence>
<dbReference type="RefSeq" id="XP_017994483.1">
    <property type="nucleotide sequence ID" value="XM_018139850.1"/>
</dbReference>
<dbReference type="GO" id="GO:0003677">
    <property type="term" value="F:DNA binding"/>
    <property type="evidence" value="ECO:0007669"/>
    <property type="project" value="UniProtKB-KW"/>
</dbReference>
<dbReference type="Pfam" id="PF04303">
    <property type="entry name" value="PrpF"/>
    <property type="match status" value="1"/>
</dbReference>